<gene>
    <name evidence="2" type="ORF">CPter91_4750</name>
</gene>
<organism evidence="2 3">
    <name type="scientific">Collimonas pratensis</name>
    <dbReference type="NCBI Taxonomy" id="279113"/>
    <lineage>
        <taxon>Bacteria</taxon>
        <taxon>Pseudomonadati</taxon>
        <taxon>Pseudomonadota</taxon>
        <taxon>Betaproteobacteria</taxon>
        <taxon>Burkholderiales</taxon>
        <taxon>Oxalobacteraceae</taxon>
        <taxon>Collimonas</taxon>
    </lineage>
</organism>
<evidence type="ECO:0000313" key="2">
    <source>
        <dbReference type="EMBL" id="AMP07045.1"/>
    </source>
</evidence>
<dbReference type="EMBL" id="CP013234">
    <property type="protein sequence ID" value="AMP07045.1"/>
    <property type="molecule type" value="Genomic_DNA"/>
</dbReference>
<sequence length="41" mass="4768">MFLYSLSRNVNQSEGQQASRNHDFQVGMREIGVENSLRRVN</sequence>
<dbReference type="AlphaFoldDB" id="A0A127QB15"/>
<evidence type="ECO:0000256" key="1">
    <source>
        <dbReference type="SAM" id="MobiDB-lite"/>
    </source>
</evidence>
<evidence type="ECO:0000313" key="3">
    <source>
        <dbReference type="Proteomes" id="UP000074561"/>
    </source>
</evidence>
<feature type="region of interest" description="Disordered" evidence="1">
    <location>
        <begin position="1"/>
        <end position="23"/>
    </location>
</feature>
<protein>
    <submittedName>
        <fullName evidence="2">Uncharacterized protein</fullName>
    </submittedName>
</protein>
<reference evidence="2 3" key="1">
    <citation type="submission" date="2015-11" db="EMBL/GenBank/DDBJ databases">
        <title>Exploring the genomic traits of fungus-feeding bacterial genus Collimonas.</title>
        <authorList>
            <person name="Song C."/>
            <person name="Schmidt R."/>
            <person name="de Jager V."/>
            <person name="Krzyzanowska D."/>
            <person name="Jongedijk E."/>
            <person name="Cankar K."/>
            <person name="Beekwilder J."/>
            <person name="van Veen A."/>
            <person name="de Boer W."/>
            <person name="van Veen J.A."/>
            <person name="Garbeva P."/>
        </authorList>
    </citation>
    <scope>NUCLEOTIDE SEQUENCE [LARGE SCALE GENOMIC DNA]</scope>
    <source>
        <strain evidence="2 3">Ter91</strain>
    </source>
</reference>
<dbReference type="Proteomes" id="UP000074561">
    <property type="component" value="Chromosome"/>
</dbReference>
<feature type="compositionally biased region" description="Polar residues" evidence="1">
    <location>
        <begin position="1"/>
        <end position="19"/>
    </location>
</feature>
<name>A0A127QB15_9BURK</name>
<accession>A0A127QB15</accession>
<proteinExistence type="predicted"/>
<dbReference type="KEGG" id="cpra:CPter91_4750"/>
<dbReference type="PATRIC" id="fig|279113.9.peg.4708"/>